<dbReference type="Proteomes" id="UP001237642">
    <property type="component" value="Unassembled WGS sequence"/>
</dbReference>
<dbReference type="GO" id="GO:0003729">
    <property type="term" value="F:mRNA binding"/>
    <property type="evidence" value="ECO:0007669"/>
    <property type="project" value="UniProtKB-ARBA"/>
</dbReference>
<dbReference type="AlphaFoldDB" id="A0AAD8JJ13"/>
<protein>
    <submittedName>
        <fullName evidence="4">PPR containing plant protein</fullName>
    </submittedName>
</protein>
<accession>A0AAD8JJ13</accession>
<dbReference type="GO" id="GO:0005739">
    <property type="term" value="C:mitochondrion"/>
    <property type="evidence" value="ECO:0007669"/>
    <property type="project" value="TreeGrafter"/>
</dbReference>
<dbReference type="PANTHER" id="PTHR45717">
    <property type="entry name" value="OS12G0527900 PROTEIN"/>
    <property type="match status" value="1"/>
</dbReference>
<keyword evidence="2" id="KW-0677">Repeat</keyword>
<dbReference type="NCBIfam" id="TIGR00756">
    <property type="entry name" value="PPR"/>
    <property type="match status" value="1"/>
</dbReference>
<dbReference type="SUPFAM" id="SSF48452">
    <property type="entry name" value="TPR-like"/>
    <property type="match status" value="1"/>
</dbReference>
<reference evidence="4" key="2">
    <citation type="submission" date="2023-05" db="EMBL/GenBank/DDBJ databases">
        <authorList>
            <person name="Schelkunov M.I."/>
        </authorList>
    </citation>
    <scope>NUCLEOTIDE SEQUENCE</scope>
    <source>
        <strain evidence="4">Hsosn_3</strain>
        <tissue evidence="4">Leaf</tissue>
    </source>
</reference>
<evidence type="ECO:0000256" key="1">
    <source>
        <dbReference type="ARBA" id="ARBA00007626"/>
    </source>
</evidence>
<name>A0AAD8JJ13_9APIA</name>
<comment type="similarity">
    <text evidence="1">Belongs to the PPR family. P subfamily.</text>
</comment>
<dbReference type="InterPro" id="IPR011990">
    <property type="entry name" value="TPR-like_helical_dom_sf"/>
</dbReference>
<reference evidence="4" key="1">
    <citation type="submission" date="2023-02" db="EMBL/GenBank/DDBJ databases">
        <title>Genome of toxic invasive species Heracleum sosnowskyi carries increased number of genes despite the absence of recent whole-genome duplications.</title>
        <authorList>
            <person name="Schelkunov M."/>
            <person name="Shtratnikova V."/>
            <person name="Makarenko M."/>
            <person name="Klepikova A."/>
            <person name="Omelchenko D."/>
            <person name="Novikova G."/>
            <person name="Obukhova E."/>
            <person name="Bogdanov V."/>
            <person name="Penin A."/>
            <person name="Logacheva M."/>
        </authorList>
    </citation>
    <scope>NUCLEOTIDE SEQUENCE</scope>
    <source>
        <strain evidence="4">Hsosn_3</strain>
        <tissue evidence="4">Leaf</tissue>
    </source>
</reference>
<evidence type="ECO:0000313" key="5">
    <source>
        <dbReference type="Proteomes" id="UP001237642"/>
    </source>
</evidence>
<dbReference type="PANTHER" id="PTHR45717:SF10">
    <property type="entry name" value="OS10G0501000 PROTEIN"/>
    <property type="match status" value="1"/>
</dbReference>
<dbReference type="Pfam" id="PF13041">
    <property type="entry name" value="PPR_2"/>
    <property type="match status" value="1"/>
</dbReference>
<dbReference type="InterPro" id="IPR002885">
    <property type="entry name" value="PPR_rpt"/>
</dbReference>
<gene>
    <name evidence="4" type="ORF">POM88_004955</name>
</gene>
<keyword evidence="5" id="KW-1185">Reference proteome</keyword>
<dbReference type="Pfam" id="PF01535">
    <property type="entry name" value="PPR"/>
    <property type="match status" value="3"/>
</dbReference>
<dbReference type="EMBL" id="JAUIZM010000001">
    <property type="protein sequence ID" value="KAK1405350.1"/>
    <property type="molecule type" value="Genomic_DNA"/>
</dbReference>
<dbReference type="Gene3D" id="1.25.40.10">
    <property type="entry name" value="Tetratricopeptide repeat domain"/>
    <property type="match status" value="2"/>
</dbReference>
<evidence type="ECO:0000256" key="2">
    <source>
        <dbReference type="ARBA" id="ARBA00022737"/>
    </source>
</evidence>
<sequence>MIKKLSQSRSISSLIRVFQTDTARTLNTITPTKTPSSPGISLFSRIFKYPDPKVSIVPLLDQWVKEERSISVEELRKIIRQLRKFRRVKHALQISQWMNDKSFLDLTSSDVAIQLDLIAKVHGVEEAEKFFNDMPISSKDFRSYGALLVCYADAKLLEKAEAVMQSMKELNYMQTLSYNVMLKLYSHCAKLDKLDSLVQEMEDLDIKFSKFTYNTILNAYAEALDIDQLEKLLTKMEADPLVTMDWNAYVVAAKGYLRVRNKVKALESLQKSEQLVAVSSRKIAYELYMTMYARMGNKEEVHRIWKLYKSRCKFYNMGYLCMMSSLAKMDDLDAAQEVFDEWEVKKSTFDIQLPNFLISAYCKKGLMEKAESLCQRLLDNGNEPNGGTWTRVAFGYQKQKQMEKAVEALNKSILASEPGSKLYFPVLDACLIYLKEREDLDRIEHIKRLLAEQGHDYTHVFERLTMYSKEETNADFKAFELTEGDEHTLEKDLLEVGEEGRN</sequence>
<organism evidence="4 5">
    <name type="scientific">Heracleum sosnowskyi</name>
    <dbReference type="NCBI Taxonomy" id="360622"/>
    <lineage>
        <taxon>Eukaryota</taxon>
        <taxon>Viridiplantae</taxon>
        <taxon>Streptophyta</taxon>
        <taxon>Embryophyta</taxon>
        <taxon>Tracheophyta</taxon>
        <taxon>Spermatophyta</taxon>
        <taxon>Magnoliopsida</taxon>
        <taxon>eudicotyledons</taxon>
        <taxon>Gunneridae</taxon>
        <taxon>Pentapetalae</taxon>
        <taxon>asterids</taxon>
        <taxon>campanulids</taxon>
        <taxon>Apiales</taxon>
        <taxon>Apiaceae</taxon>
        <taxon>Apioideae</taxon>
        <taxon>apioid superclade</taxon>
        <taxon>Tordylieae</taxon>
        <taxon>Tordyliinae</taxon>
        <taxon>Heracleum</taxon>
    </lineage>
</organism>
<feature type="repeat" description="PPR" evidence="3">
    <location>
        <begin position="350"/>
        <end position="384"/>
    </location>
</feature>
<evidence type="ECO:0000256" key="3">
    <source>
        <dbReference type="PROSITE-ProRule" id="PRU00708"/>
    </source>
</evidence>
<proteinExistence type="inferred from homology"/>
<comment type="caution">
    <text evidence="4">The sequence shown here is derived from an EMBL/GenBank/DDBJ whole genome shotgun (WGS) entry which is preliminary data.</text>
</comment>
<dbReference type="PROSITE" id="PS51375">
    <property type="entry name" value="PPR"/>
    <property type="match status" value="1"/>
</dbReference>
<evidence type="ECO:0000313" key="4">
    <source>
        <dbReference type="EMBL" id="KAK1405350.1"/>
    </source>
</evidence>